<dbReference type="AlphaFoldDB" id="A0A8J6LNK7"/>
<dbReference type="InterPro" id="IPR029044">
    <property type="entry name" value="Nucleotide-diphossugar_trans"/>
</dbReference>
<keyword evidence="2" id="KW-0808">Transferase</keyword>
<dbReference type="Proteomes" id="UP000657177">
    <property type="component" value="Unassembled WGS sequence"/>
</dbReference>
<dbReference type="PANTHER" id="PTHR22916">
    <property type="entry name" value="GLYCOSYLTRANSFERASE"/>
    <property type="match status" value="1"/>
</dbReference>
<reference evidence="4" key="1">
    <citation type="submission" date="2020-06" db="EMBL/GenBank/DDBJ databases">
        <title>Novel chitinolytic bacterium.</title>
        <authorList>
            <person name="Ungkulpasvich U."/>
            <person name="Kosugi A."/>
            <person name="Uke A."/>
        </authorList>
    </citation>
    <scope>NUCLEOTIDE SEQUENCE</scope>
    <source>
        <strain evidence="4">UUS1-1</strain>
    </source>
</reference>
<dbReference type="GO" id="GO:0016757">
    <property type="term" value="F:glycosyltransferase activity"/>
    <property type="evidence" value="ECO:0007669"/>
    <property type="project" value="UniProtKB-KW"/>
</dbReference>
<keyword evidence="1" id="KW-0328">Glycosyltransferase</keyword>
<dbReference type="SUPFAM" id="SSF53448">
    <property type="entry name" value="Nucleotide-diphospho-sugar transferases"/>
    <property type="match status" value="1"/>
</dbReference>
<feature type="domain" description="Glycosyltransferase 2-like" evidence="3">
    <location>
        <begin position="7"/>
        <end position="168"/>
    </location>
</feature>
<protein>
    <submittedName>
        <fullName evidence="4">Glycosyltransferase</fullName>
    </submittedName>
</protein>
<name>A0A8J6LNK7_9FIRM</name>
<sequence>MVLPKISIIVPVYKVEKEIHRCVESLINQTFNDIEIILVDDGSPDNCPIICDEYAKKDKRIKVIHKENGGLSDARNVGLLEAKADYVLFVDSDDYIDKNTCERFYSSIEANVDVIVGDAIRIEGDKKSLMEHAYISSDTIISGKEFLKTQLKSRKMYMAAWLNLYNRRFLIDNDLFFKKGILHEDEQWTPRVFLKAQKVKYIRFPFYNYIIREDSITKAKDKTQNGVDLINICYELEKIYEEIDDIELKKLLNDNLVNKFLQAIDYGNFYSNQYKDLYSKKFLIGKPISIKNKAKSYLFIINKRLYKLIYRLLTNSNLND</sequence>
<evidence type="ECO:0000256" key="1">
    <source>
        <dbReference type="ARBA" id="ARBA00022676"/>
    </source>
</evidence>
<evidence type="ECO:0000313" key="4">
    <source>
        <dbReference type="EMBL" id="MBA2133788.1"/>
    </source>
</evidence>
<proteinExistence type="predicted"/>
<dbReference type="EMBL" id="JAAKDE010000022">
    <property type="protein sequence ID" value="MBA2133788.1"/>
    <property type="molecule type" value="Genomic_DNA"/>
</dbReference>
<dbReference type="Gene3D" id="3.90.550.10">
    <property type="entry name" value="Spore Coat Polysaccharide Biosynthesis Protein SpsA, Chain A"/>
    <property type="match status" value="1"/>
</dbReference>
<dbReference type="InterPro" id="IPR001173">
    <property type="entry name" value="Glyco_trans_2-like"/>
</dbReference>
<evidence type="ECO:0000256" key="2">
    <source>
        <dbReference type="ARBA" id="ARBA00022679"/>
    </source>
</evidence>
<dbReference type="RefSeq" id="WP_181340258.1">
    <property type="nucleotide sequence ID" value="NZ_JAAKDE010000022.1"/>
</dbReference>
<dbReference type="CDD" id="cd00761">
    <property type="entry name" value="Glyco_tranf_GTA_type"/>
    <property type="match status" value="1"/>
</dbReference>
<evidence type="ECO:0000259" key="3">
    <source>
        <dbReference type="Pfam" id="PF00535"/>
    </source>
</evidence>
<evidence type="ECO:0000313" key="5">
    <source>
        <dbReference type="Proteomes" id="UP000657177"/>
    </source>
</evidence>
<dbReference type="Pfam" id="PF00535">
    <property type="entry name" value="Glycos_transf_2"/>
    <property type="match status" value="1"/>
</dbReference>
<dbReference type="PANTHER" id="PTHR22916:SF51">
    <property type="entry name" value="GLYCOSYLTRANSFERASE EPSH-RELATED"/>
    <property type="match status" value="1"/>
</dbReference>
<keyword evidence="5" id="KW-1185">Reference proteome</keyword>
<gene>
    <name evidence="4" type="ORF">G5B42_09615</name>
</gene>
<organism evidence="4 5">
    <name type="scientific">Capillibacterium thermochitinicola</name>
    <dbReference type="NCBI Taxonomy" id="2699427"/>
    <lineage>
        <taxon>Bacteria</taxon>
        <taxon>Bacillati</taxon>
        <taxon>Bacillota</taxon>
        <taxon>Capillibacterium</taxon>
    </lineage>
</organism>
<accession>A0A8J6LNK7</accession>
<comment type="caution">
    <text evidence="4">The sequence shown here is derived from an EMBL/GenBank/DDBJ whole genome shotgun (WGS) entry which is preliminary data.</text>
</comment>